<gene>
    <name evidence="1" type="ORF">I79_005511</name>
</gene>
<reference evidence="2" key="1">
    <citation type="journal article" date="2011" name="Nat. Biotechnol.">
        <title>The genomic sequence of the Chinese hamster ovary (CHO)-K1 cell line.</title>
        <authorList>
            <person name="Xu X."/>
            <person name="Nagarajan H."/>
            <person name="Lewis N.E."/>
            <person name="Pan S."/>
            <person name="Cai Z."/>
            <person name="Liu X."/>
            <person name="Chen W."/>
            <person name="Xie M."/>
            <person name="Wang W."/>
            <person name="Hammond S."/>
            <person name="Andersen M.R."/>
            <person name="Neff N."/>
            <person name="Passarelli B."/>
            <person name="Koh W."/>
            <person name="Fan H.C."/>
            <person name="Wang J."/>
            <person name="Gui Y."/>
            <person name="Lee K.H."/>
            <person name="Betenbaugh M.J."/>
            <person name="Quake S.R."/>
            <person name="Famili I."/>
            <person name="Palsson B.O."/>
            <person name="Wang J."/>
        </authorList>
    </citation>
    <scope>NUCLEOTIDE SEQUENCE [LARGE SCALE GENOMIC DNA]</scope>
    <source>
        <strain evidence="2">CHO K1 cell line</strain>
    </source>
</reference>
<proteinExistence type="predicted"/>
<accession>G3H5E7</accession>
<dbReference type="EMBL" id="JH000158">
    <property type="protein sequence ID" value="EGV99061.1"/>
    <property type="molecule type" value="Genomic_DNA"/>
</dbReference>
<organism evidence="1 2">
    <name type="scientific">Cricetulus griseus</name>
    <name type="common">Chinese hamster</name>
    <name type="synonym">Cricetulus barabensis griseus</name>
    <dbReference type="NCBI Taxonomy" id="10029"/>
    <lineage>
        <taxon>Eukaryota</taxon>
        <taxon>Metazoa</taxon>
        <taxon>Chordata</taxon>
        <taxon>Craniata</taxon>
        <taxon>Vertebrata</taxon>
        <taxon>Euteleostomi</taxon>
        <taxon>Mammalia</taxon>
        <taxon>Eutheria</taxon>
        <taxon>Euarchontoglires</taxon>
        <taxon>Glires</taxon>
        <taxon>Rodentia</taxon>
        <taxon>Myomorpha</taxon>
        <taxon>Muroidea</taxon>
        <taxon>Cricetidae</taxon>
        <taxon>Cricetinae</taxon>
        <taxon>Cricetulus</taxon>
    </lineage>
</organism>
<name>G3H5E7_CRIGR</name>
<dbReference type="AlphaFoldDB" id="G3H5E7"/>
<sequence>MPDKDKLKEEDFILAQSLRLQSRMVWKAWQQEHEAAAHMASTVRKQREMNTGAQLSFSPFCSAQDPSPLKGVIHS</sequence>
<dbReference type="InParanoid" id="G3H5E7"/>
<evidence type="ECO:0000313" key="1">
    <source>
        <dbReference type="EMBL" id="EGV99061.1"/>
    </source>
</evidence>
<evidence type="ECO:0000313" key="2">
    <source>
        <dbReference type="Proteomes" id="UP000001075"/>
    </source>
</evidence>
<dbReference type="Proteomes" id="UP000001075">
    <property type="component" value="Unassembled WGS sequence"/>
</dbReference>
<protein>
    <submittedName>
        <fullName evidence="1">Uncharacterized protein</fullName>
    </submittedName>
</protein>